<dbReference type="PANTHER" id="PTHR34374">
    <property type="entry name" value="LARGE RIBOSOMAL RNA SUBUNIT ACCUMULATION PROTEIN YCED HOMOLOG 1, CHLOROPLASTIC"/>
    <property type="match status" value="1"/>
</dbReference>
<dbReference type="AlphaFoldDB" id="A0A6I5N0V7"/>
<protein>
    <submittedName>
        <fullName evidence="1">DUF177 domain-containing protein</fullName>
    </submittedName>
</protein>
<dbReference type="EMBL" id="VYSG01000001">
    <property type="protein sequence ID" value="NEG69765.1"/>
    <property type="molecule type" value="Genomic_DNA"/>
</dbReference>
<keyword evidence="2" id="KW-1185">Reference proteome</keyword>
<evidence type="ECO:0000313" key="1">
    <source>
        <dbReference type="EMBL" id="NEG69765.1"/>
    </source>
</evidence>
<accession>A0A6I5N0V7</accession>
<proteinExistence type="predicted"/>
<comment type="caution">
    <text evidence="1">The sequence shown here is derived from an EMBL/GenBank/DDBJ whole genome shotgun (WGS) entry which is preliminary data.</text>
</comment>
<dbReference type="RefSeq" id="WP_163227295.1">
    <property type="nucleotide sequence ID" value="NZ_VYSG01000001.1"/>
</dbReference>
<reference evidence="1 2" key="1">
    <citation type="submission" date="2019-09" db="EMBL/GenBank/DDBJ databases">
        <title>Phylogenetic characterization of a novel taxon of the genus Bifidobacterium: Bifidobacterium choloepi sp. nov.</title>
        <authorList>
            <person name="Modesto M."/>
            <person name="Satti M."/>
        </authorList>
    </citation>
    <scope>NUCLEOTIDE SEQUENCE [LARGE SCALE GENOMIC DNA]</scope>
    <source>
        <strain evidence="1 2">BRDM6</strain>
    </source>
</reference>
<dbReference type="Pfam" id="PF02620">
    <property type="entry name" value="YceD"/>
    <property type="match status" value="1"/>
</dbReference>
<dbReference type="InterPro" id="IPR003772">
    <property type="entry name" value="YceD"/>
</dbReference>
<dbReference type="PANTHER" id="PTHR34374:SF1">
    <property type="entry name" value="LARGE RIBOSOMAL RNA SUBUNIT ACCUMULATION PROTEIN YCED HOMOLOG 1, CHLOROPLASTIC"/>
    <property type="match status" value="1"/>
</dbReference>
<evidence type="ECO:0000313" key="2">
    <source>
        <dbReference type="Proteomes" id="UP000469292"/>
    </source>
</evidence>
<gene>
    <name evidence="1" type="ORF">F6S87_03925</name>
</gene>
<organism evidence="1 2">
    <name type="scientific">Bifidobacterium choloepi</name>
    <dbReference type="NCBI Taxonomy" id="2614131"/>
    <lineage>
        <taxon>Bacteria</taxon>
        <taxon>Bacillati</taxon>
        <taxon>Actinomycetota</taxon>
        <taxon>Actinomycetes</taxon>
        <taxon>Bifidobacteriales</taxon>
        <taxon>Bifidobacteriaceae</taxon>
        <taxon>Bifidobacterium</taxon>
    </lineage>
</organism>
<dbReference type="Proteomes" id="UP000469292">
    <property type="component" value="Unassembled WGS sequence"/>
</dbReference>
<sequence>MARIQFTDWTIPVAQVGSRPGQTKEIDQEFPAPEGIGDTIVGVKPGAPVHVAGQFDSIVDGLIFTGTLTAPVDAVCARCDVDLSRDFAEQVTAFFPYENKGEDLAAGKDDEETEIIAGEEESGDLYPLLDNGSFADIEPLIRDTFVTALPLQMLCRPDCKGLCPQCGADLNEEPAHVHDVVDPRFDALAALKAQLEQQEK</sequence>
<name>A0A6I5N0V7_9BIFI</name>